<comment type="similarity">
    <text evidence="2">Belongs to the kinesin light chain family.</text>
</comment>
<gene>
    <name evidence="12" type="ORF">LZC94_31755</name>
</gene>
<reference evidence="12 13" key="1">
    <citation type="submission" date="2021-12" db="EMBL/GenBank/DDBJ databases">
        <title>Discovery of the Pendulisporaceae a myxobacterial family with distinct sporulation behavior and unique specialized metabolism.</title>
        <authorList>
            <person name="Garcia R."/>
            <person name="Popoff A."/>
            <person name="Bader C.D."/>
            <person name="Loehr J."/>
            <person name="Walesch S."/>
            <person name="Walt C."/>
            <person name="Boldt J."/>
            <person name="Bunk B."/>
            <person name="Haeckl F.J.F.P.J."/>
            <person name="Gunesch A.P."/>
            <person name="Birkelbach J."/>
            <person name="Nuebel U."/>
            <person name="Pietschmann T."/>
            <person name="Bach T."/>
            <person name="Mueller R."/>
        </authorList>
    </citation>
    <scope>NUCLEOTIDE SEQUENCE [LARGE SCALE GENOMIC DNA]</scope>
    <source>
        <strain evidence="12 13">MSr11954</strain>
    </source>
</reference>
<dbReference type="InterPro" id="IPR024983">
    <property type="entry name" value="CHAT_dom"/>
</dbReference>
<dbReference type="SMART" id="SM00028">
    <property type="entry name" value="TPR"/>
    <property type="match status" value="6"/>
</dbReference>
<keyword evidence="3" id="KW-0963">Cytoplasm</keyword>
<keyword evidence="9" id="KW-0206">Cytoskeleton</keyword>
<dbReference type="PANTHER" id="PTHR45783:SF3">
    <property type="entry name" value="KINESIN LIGHT CHAIN"/>
    <property type="match status" value="1"/>
</dbReference>
<evidence type="ECO:0000256" key="9">
    <source>
        <dbReference type="ARBA" id="ARBA00023212"/>
    </source>
</evidence>
<feature type="coiled-coil region" evidence="10">
    <location>
        <begin position="486"/>
        <end position="513"/>
    </location>
</feature>
<keyword evidence="7 10" id="KW-0175">Coiled coil</keyword>
<proteinExistence type="inferred from homology"/>
<evidence type="ECO:0000256" key="4">
    <source>
        <dbReference type="ARBA" id="ARBA00022701"/>
    </source>
</evidence>
<evidence type="ECO:0000313" key="12">
    <source>
        <dbReference type="EMBL" id="WXB20280.1"/>
    </source>
</evidence>
<organism evidence="12 13">
    <name type="scientific">Pendulispora albinea</name>
    <dbReference type="NCBI Taxonomy" id="2741071"/>
    <lineage>
        <taxon>Bacteria</taxon>
        <taxon>Pseudomonadati</taxon>
        <taxon>Myxococcota</taxon>
        <taxon>Myxococcia</taxon>
        <taxon>Myxococcales</taxon>
        <taxon>Sorangiineae</taxon>
        <taxon>Pendulisporaceae</taxon>
        <taxon>Pendulispora</taxon>
    </lineage>
</organism>
<dbReference type="SUPFAM" id="SSF48452">
    <property type="entry name" value="TPR-like"/>
    <property type="match status" value="2"/>
</dbReference>
<dbReference type="InterPro" id="IPR019734">
    <property type="entry name" value="TPR_rpt"/>
</dbReference>
<keyword evidence="13" id="KW-1185">Reference proteome</keyword>
<dbReference type="Pfam" id="PF13424">
    <property type="entry name" value="TPR_12"/>
    <property type="match status" value="2"/>
</dbReference>
<dbReference type="PANTHER" id="PTHR45783">
    <property type="entry name" value="KINESIN LIGHT CHAIN"/>
    <property type="match status" value="1"/>
</dbReference>
<protein>
    <submittedName>
        <fullName evidence="12">CHAT domain-containing protein</fullName>
    </submittedName>
</protein>
<evidence type="ECO:0000256" key="7">
    <source>
        <dbReference type="ARBA" id="ARBA00023054"/>
    </source>
</evidence>
<keyword evidence="4" id="KW-0493">Microtubule</keyword>
<evidence type="ECO:0000256" key="3">
    <source>
        <dbReference type="ARBA" id="ARBA00022490"/>
    </source>
</evidence>
<dbReference type="Proteomes" id="UP001370348">
    <property type="component" value="Chromosome"/>
</dbReference>
<name>A0ABZ2MCN9_9BACT</name>
<accession>A0ABZ2MCN9</accession>
<dbReference type="InterPro" id="IPR011990">
    <property type="entry name" value="TPR-like_helical_dom_sf"/>
</dbReference>
<dbReference type="EMBL" id="CP089984">
    <property type="protein sequence ID" value="WXB20280.1"/>
    <property type="molecule type" value="Genomic_DNA"/>
</dbReference>
<feature type="domain" description="CHAT" evidence="11">
    <location>
        <begin position="607"/>
        <end position="897"/>
    </location>
</feature>
<keyword evidence="6" id="KW-0802">TPR repeat</keyword>
<evidence type="ECO:0000256" key="5">
    <source>
        <dbReference type="ARBA" id="ARBA00022737"/>
    </source>
</evidence>
<evidence type="ECO:0000256" key="6">
    <source>
        <dbReference type="ARBA" id="ARBA00022803"/>
    </source>
</evidence>
<evidence type="ECO:0000256" key="10">
    <source>
        <dbReference type="SAM" id="Coils"/>
    </source>
</evidence>
<dbReference type="Gene3D" id="1.25.40.10">
    <property type="entry name" value="Tetratricopeptide repeat domain"/>
    <property type="match status" value="3"/>
</dbReference>
<keyword evidence="5" id="KW-0677">Repeat</keyword>
<comment type="subcellular location">
    <subcellularLocation>
        <location evidence="1">Cytoplasm</location>
        <location evidence="1">Cytoskeleton</location>
    </subcellularLocation>
</comment>
<evidence type="ECO:0000256" key="8">
    <source>
        <dbReference type="ARBA" id="ARBA00023175"/>
    </source>
</evidence>
<dbReference type="InterPro" id="IPR002151">
    <property type="entry name" value="Kinesin_light"/>
</dbReference>
<evidence type="ECO:0000256" key="1">
    <source>
        <dbReference type="ARBA" id="ARBA00004245"/>
    </source>
</evidence>
<dbReference type="RefSeq" id="WP_394829883.1">
    <property type="nucleotide sequence ID" value="NZ_CP089984.1"/>
</dbReference>
<evidence type="ECO:0000256" key="2">
    <source>
        <dbReference type="ARBA" id="ARBA00009622"/>
    </source>
</evidence>
<evidence type="ECO:0000259" key="11">
    <source>
        <dbReference type="Pfam" id="PF12770"/>
    </source>
</evidence>
<evidence type="ECO:0000313" key="13">
    <source>
        <dbReference type="Proteomes" id="UP001370348"/>
    </source>
</evidence>
<sequence length="914" mass="99575">MDPSTALRFFDGLRATFAELMERHDFRAAIPVGAELVAIAEEVEGPWSGMAAVAWNNLGSACQGAGNLQWARRAFHRAVDIHEAILGPQHPELAINLGNLGGLYRALGDFPHAIEFNARALTILESAYGANDERVGTTLNNLALAYMFSGDFVTPEPLLRNAIRIAKEASAMPELAASIKNLAEVLFGRGQYPDAAELYAEAQSLFREHLGDDHPLVATALVGYADARMREVERLPSPDAREEIYKRVEALLCSARTICEQRLGADHSQVAFVDSRLVALARARGRVDEALALARAIAQRLSDSMGPANPETLKQWNTVAVLCLEAGHLDEAERLHLETLEREERVFGQASRATLITLDNLMHVYLAQGKIEKAIITAENASRIEDPLIERVLRSSPDSARRAFLGAQAGARFMAILSLHVDFAPDDPAALSLALTTVLRRKGLALEASVDVMRALRQTFSPAAQRSFDAYRTAASELATLVLADRPSETERRRAIEQQLARIEEELSGESAAFRQAIAPPVTIDTVQKALADDAALIEFVIATPIGHRGTAIERMWDWSRARYVAYVLRSNAPPEFVELAPASLVDDLCRRFRKAIGARTPDAGVLARRLDELLMLPVRALLGQARLLHLSLEGPIHLIPFAALRDENNEPLLARYLINHVDRGRDILRFGARQPPREEAVIFAAPDFGVPNASSAFMPLAGTEAEARTVSAAMPRARLLTGKHATKAALAKVHGPRVVHLATHGVFRSGSERQTVFPDYDGMAVDAMARSGVVLAGVNTSFAEGYLSADEILGIDLIGTRVVVMSACGTGLIDRRTMDEIYGLRRALSIAGAQSQVLSLWKVHDFATAEFMAAYYGALSRGVTRAEALRSAQVLLMRHPEYADPVFWAAFISLGDVGAVDLNEPLQSSDSLP</sequence>
<keyword evidence="8" id="KW-0505">Motor protein</keyword>
<dbReference type="Pfam" id="PF12770">
    <property type="entry name" value="CHAT"/>
    <property type="match status" value="1"/>
</dbReference>